<sequence length="85" mass="9234">MVLGDGDAEHRHDDQDKSRRAPLAPSGRALRLSASRAERKTDRDFVLAELADHQRLDGVSRGASFSRAERASIAPNGCAARLPAR</sequence>
<evidence type="ECO:0000313" key="2">
    <source>
        <dbReference type="EMBL" id="MBP0109749.1"/>
    </source>
</evidence>
<gene>
    <name evidence="2" type="ORF">JWS04_01270</name>
</gene>
<keyword evidence="3" id="KW-1185">Reference proteome</keyword>
<name>A0ABS3ZNL6_9BRAD</name>
<feature type="compositionally biased region" description="Basic and acidic residues" evidence="1">
    <location>
        <begin position="7"/>
        <end position="19"/>
    </location>
</feature>
<comment type="caution">
    <text evidence="2">The sequence shown here is derived from an EMBL/GenBank/DDBJ whole genome shotgun (WGS) entry which is preliminary data.</text>
</comment>
<organism evidence="2 3">
    <name type="scientific">Bradyrhizobium vignae</name>
    <dbReference type="NCBI Taxonomy" id="1549949"/>
    <lineage>
        <taxon>Bacteria</taxon>
        <taxon>Pseudomonadati</taxon>
        <taxon>Pseudomonadota</taxon>
        <taxon>Alphaproteobacteria</taxon>
        <taxon>Hyphomicrobiales</taxon>
        <taxon>Nitrobacteraceae</taxon>
        <taxon>Bradyrhizobium</taxon>
    </lineage>
</organism>
<evidence type="ECO:0000313" key="3">
    <source>
        <dbReference type="Proteomes" id="UP000669317"/>
    </source>
</evidence>
<feature type="region of interest" description="Disordered" evidence="1">
    <location>
        <begin position="1"/>
        <end position="39"/>
    </location>
</feature>
<dbReference type="Proteomes" id="UP000669317">
    <property type="component" value="Unassembled WGS sequence"/>
</dbReference>
<dbReference type="RefSeq" id="WP_209294298.1">
    <property type="nucleotide sequence ID" value="NZ_JAGIKT010000002.1"/>
</dbReference>
<evidence type="ECO:0008006" key="4">
    <source>
        <dbReference type="Google" id="ProtNLM"/>
    </source>
</evidence>
<accession>A0ABS3ZNL6</accession>
<proteinExistence type="predicted"/>
<protein>
    <recommendedName>
        <fullName evidence="4">Transposase</fullName>
    </recommendedName>
</protein>
<dbReference type="EMBL" id="JAGIKT010000002">
    <property type="protein sequence ID" value="MBP0109749.1"/>
    <property type="molecule type" value="Genomic_DNA"/>
</dbReference>
<reference evidence="2 3" key="1">
    <citation type="submission" date="2021-03" db="EMBL/GenBank/DDBJ databases">
        <title>Genome Sequence of Bradyrhizobium vignae strain ISRA400.</title>
        <authorList>
            <person name="Tisa L.S."/>
            <person name="Svistoonoff S."/>
            <person name="Hocher V."/>
            <person name="Fall S."/>
            <person name="Zaiya A."/>
            <person name="Naing D."/>
            <person name="Niang N."/>
            <person name="Diouf A."/>
            <person name="Dasylva M.C."/>
            <person name="Toure O."/>
            <person name="Gueye M."/>
            <person name="Gully D."/>
            <person name="Tisseyre P."/>
            <person name="Simpson S."/>
            <person name="Morris K."/>
            <person name="Thomas W.K."/>
        </authorList>
    </citation>
    <scope>NUCLEOTIDE SEQUENCE [LARGE SCALE GENOMIC DNA]</scope>
    <source>
        <strain evidence="2 3">ISRA400</strain>
    </source>
</reference>
<feature type="compositionally biased region" description="Low complexity" evidence="1">
    <location>
        <begin position="23"/>
        <end position="35"/>
    </location>
</feature>
<evidence type="ECO:0000256" key="1">
    <source>
        <dbReference type="SAM" id="MobiDB-lite"/>
    </source>
</evidence>